<proteinExistence type="predicted"/>
<dbReference type="AlphaFoldDB" id="A0A158HP66"/>
<dbReference type="RefSeq" id="WP_244164188.1">
    <property type="nucleotide sequence ID" value="NZ_FCOC02000019.1"/>
</dbReference>
<name>A0A158HP66_CABSO</name>
<gene>
    <name evidence="1" type="ORF">AWB64_04872</name>
</gene>
<organism evidence="1 2">
    <name type="scientific">Caballeronia sordidicola</name>
    <name type="common">Burkholderia sordidicola</name>
    <dbReference type="NCBI Taxonomy" id="196367"/>
    <lineage>
        <taxon>Bacteria</taxon>
        <taxon>Pseudomonadati</taxon>
        <taxon>Pseudomonadota</taxon>
        <taxon>Betaproteobacteria</taxon>
        <taxon>Burkholderiales</taxon>
        <taxon>Burkholderiaceae</taxon>
        <taxon>Caballeronia</taxon>
    </lineage>
</organism>
<protein>
    <submittedName>
        <fullName evidence="1">Integrase catalytic subunit</fullName>
    </submittedName>
</protein>
<accession>A0A158HP66</accession>
<dbReference type="EMBL" id="FCOC02000019">
    <property type="protein sequence ID" value="SAL46202.1"/>
    <property type="molecule type" value="Genomic_DNA"/>
</dbReference>
<reference evidence="1 2" key="1">
    <citation type="submission" date="2016-01" db="EMBL/GenBank/DDBJ databases">
        <authorList>
            <person name="Oliw E.H."/>
        </authorList>
    </citation>
    <scope>NUCLEOTIDE SEQUENCE [LARGE SCALE GENOMIC DNA]</scope>
    <source>
        <strain evidence="1">LMG 22029</strain>
    </source>
</reference>
<evidence type="ECO:0000313" key="2">
    <source>
        <dbReference type="Proteomes" id="UP000054893"/>
    </source>
</evidence>
<dbReference type="Proteomes" id="UP000054893">
    <property type="component" value="Unassembled WGS sequence"/>
</dbReference>
<sequence>MGILTKIGRIYFREKVPLREIERHTGLPRNTARSWLHQTDSVETKYPRRVSPSVIDEWAAQLTGCLRADSYRRKRDRRAARFMFEAIRGEGQPESVGNDSAVDRSALKR</sequence>
<evidence type="ECO:0000313" key="1">
    <source>
        <dbReference type="EMBL" id="SAL46202.1"/>
    </source>
</evidence>